<dbReference type="InterPro" id="IPR036864">
    <property type="entry name" value="Zn2-C6_fun-type_DNA-bd_sf"/>
</dbReference>
<feature type="coiled-coil region" evidence="6">
    <location>
        <begin position="532"/>
        <end position="559"/>
    </location>
</feature>
<feature type="compositionally biased region" description="Low complexity" evidence="7">
    <location>
        <begin position="35"/>
        <end position="58"/>
    </location>
</feature>
<evidence type="ECO:0000256" key="4">
    <source>
        <dbReference type="ARBA" id="ARBA00023163"/>
    </source>
</evidence>
<name>C5MGV2_CANTT</name>
<feature type="domain" description="Zn(2)-C6 fungal-type" evidence="8">
    <location>
        <begin position="75"/>
        <end position="105"/>
    </location>
</feature>
<evidence type="ECO:0000256" key="5">
    <source>
        <dbReference type="ARBA" id="ARBA00023242"/>
    </source>
</evidence>
<dbReference type="PROSITE" id="PS50048">
    <property type="entry name" value="ZN2_CY6_FUNGAL_2"/>
    <property type="match status" value="1"/>
</dbReference>
<keyword evidence="3" id="KW-0238">DNA-binding</keyword>
<keyword evidence="5" id="KW-0539">Nucleus</keyword>
<dbReference type="Proteomes" id="UP000002037">
    <property type="component" value="Unassembled WGS sequence"/>
</dbReference>
<dbReference type="Gene3D" id="4.10.240.10">
    <property type="entry name" value="Zn(2)-C6 fungal-type DNA-binding domain"/>
    <property type="match status" value="1"/>
</dbReference>
<keyword evidence="6" id="KW-0175">Coiled coil</keyword>
<accession>C5MGV2</accession>
<evidence type="ECO:0000256" key="6">
    <source>
        <dbReference type="SAM" id="Coils"/>
    </source>
</evidence>
<feature type="region of interest" description="Disordered" evidence="7">
    <location>
        <begin position="910"/>
        <end position="948"/>
    </location>
</feature>
<dbReference type="InterPro" id="IPR050987">
    <property type="entry name" value="AtrR-like"/>
</dbReference>
<dbReference type="GeneID" id="8299627"/>
<dbReference type="SUPFAM" id="SSF57701">
    <property type="entry name" value="Zn2/Cys6 DNA-binding domain"/>
    <property type="match status" value="1"/>
</dbReference>
<evidence type="ECO:0000256" key="2">
    <source>
        <dbReference type="ARBA" id="ARBA00023015"/>
    </source>
</evidence>
<keyword evidence="2" id="KW-0805">Transcription regulation</keyword>
<dbReference type="SMART" id="SM00066">
    <property type="entry name" value="GAL4"/>
    <property type="match status" value="1"/>
</dbReference>
<dbReference type="EMBL" id="GG692402">
    <property type="protein sequence ID" value="EER30854.1"/>
    <property type="molecule type" value="Genomic_DNA"/>
</dbReference>
<feature type="region of interest" description="Disordered" evidence="7">
    <location>
        <begin position="1"/>
        <end position="73"/>
    </location>
</feature>
<dbReference type="GO" id="GO:0005634">
    <property type="term" value="C:nucleus"/>
    <property type="evidence" value="ECO:0007669"/>
    <property type="project" value="UniProtKB-SubCell"/>
</dbReference>
<dbReference type="GO" id="GO:0003677">
    <property type="term" value="F:DNA binding"/>
    <property type="evidence" value="ECO:0007669"/>
    <property type="project" value="UniProtKB-KW"/>
</dbReference>
<evidence type="ECO:0000259" key="8">
    <source>
        <dbReference type="PROSITE" id="PS50048"/>
    </source>
</evidence>
<dbReference type="GO" id="GO:0008270">
    <property type="term" value="F:zinc ion binding"/>
    <property type="evidence" value="ECO:0007669"/>
    <property type="project" value="InterPro"/>
</dbReference>
<dbReference type="InterPro" id="IPR001138">
    <property type="entry name" value="Zn2Cys6_DnaBD"/>
</dbReference>
<keyword evidence="4" id="KW-0804">Transcription</keyword>
<dbReference type="KEGG" id="ctp:CTRG_05306"/>
<sequence>MDPPSGVYLHHSPNEKSTNKSSMKIIEPNDFPKPSSHAPESHASSSSSTITQSTASSSGELPVPPPKKRARISKACQHCRKKKIKCDGGKPCNNCVQSNGGNCVYEEDPERKIKIPTKRKTPGTSKTPVKQTQTIKELDERLSRIELMLSDLTTELQASRVKPPVVSDTTLSEITEESEAEDPQSNPEIESNALRSYAASHVFSKESVSSMLSFLDGKDETAKQKYEEDINSMGEIYNYYAQAFLDTVCQPIKTRLRKRFELMDSIFTDETLPLAILNHYYDRIFFLRLIIDRKYLVELFEKYYKEKNMPNRQVFKWSELLIMSAAIGLTVSLILDERNMGKTGESELINNLNDVQLVEINSKCFYSMVLYYNRLCFISEGLSSIQALVFFVIYLESIISSVRVNLIPLTIAVKYAQDLGLHLHETYQGLSWDEQVMRKTLWWFCEYYSIEYSTRAAQPLNLTLDEIMSLEDVSSNAVIKSNWSLLESYFKSPNDKSILSKIHETNSTHKCVSYMMYCLSKIRIKSFDSLYKSNCKMTVAQLINNLELLNEEMKTVNNAPLSFKFYDDDQFMFNSKKSVSLVKRLDNGYENYLFSNFVYFQHLMTINRIKIPSTAARKYIEKVNEFTSIANKSARTVLHIAKSLELDELPSTTYSSILYYPYFAFLHLATSCISHPHQSDIEQDLKLLIDVSMFFFAYKLDSKTVRIKRNCVRQLFYDLLTRYLLNIVIKLIDGEVSKRLFKKYKNLKNHLNMLSNFKEFFIEENQIGINKSHTNQVLRKWFSPYELVKTNTGNINIRNNSSTPVSISENITSQHHQSSIPQNSQSIPINENNQNNNHTYQQLGLPPQQQQQQQHYNEYNSEYRDSSASSMQQMFQFPIHGPDPNSASSPGQAAARGHTAYNRDQYPTESLLPTQQQQQQQHISNHQTPMSITPQLPQPPPPQVPQQQGMLPVENIFHHTLSGIGLNTNFINFDEVDDYNENFFNPNTSQQQQQQRPS</sequence>
<dbReference type="AlphaFoldDB" id="C5MGV2"/>
<organism evidence="9 10">
    <name type="scientific">Candida tropicalis (strain ATCC MYA-3404 / T1)</name>
    <name type="common">Yeast</name>
    <dbReference type="NCBI Taxonomy" id="294747"/>
    <lineage>
        <taxon>Eukaryota</taxon>
        <taxon>Fungi</taxon>
        <taxon>Dikarya</taxon>
        <taxon>Ascomycota</taxon>
        <taxon>Saccharomycotina</taxon>
        <taxon>Pichiomycetes</taxon>
        <taxon>Debaryomycetaceae</taxon>
        <taxon>Candida/Lodderomyces clade</taxon>
        <taxon>Candida</taxon>
    </lineage>
</organism>
<feature type="region of interest" description="Disordered" evidence="7">
    <location>
        <begin position="806"/>
        <end position="898"/>
    </location>
</feature>
<dbReference type="PROSITE" id="PS00463">
    <property type="entry name" value="ZN2_CY6_FUNGAL_1"/>
    <property type="match status" value="1"/>
</dbReference>
<dbReference type="OrthoDB" id="2123952at2759"/>
<protein>
    <recommendedName>
        <fullName evidence="8">Zn(2)-C6 fungal-type domain-containing protein</fullName>
    </recommendedName>
</protein>
<dbReference type="VEuPathDB" id="FungiDB:CTRG_05306"/>
<comment type="subcellular location">
    <subcellularLocation>
        <location evidence="1">Nucleus</location>
    </subcellularLocation>
</comment>
<dbReference type="HOGENOM" id="CLU_312590_0_0_1"/>
<evidence type="ECO:0000256" key="3">
    <source>
        <dbReference type="ARBA" id="ARBA00023125"/>
    </source>
</evidence>
<dbReference type="CDD" id="cd12148">
    <property type="entry name" value="fungal_TF_MHR"/>
    <property type="match status" value="1"/>
</dbReference>
<dbReference type="PANTHER" id="PTHR46910">
    <property type="entry name" value="TRANSCRIPTION FACTOR PDR1"/>
    <property type="match status" value="1"/>
</dbReference>
<dbReference type="eggNOG" id="ENOG502QZJZ">
    <property type="taxonomic scope" value="Eukaryota"/>
</dbReference>
<evidence type="ECO:0000256" key="1">
    <source>
        <dbReference type="ARBA" id="ARBA00004123"/>
    </source>
</evidence>
<feature type="compositionally biased region" description="Polar residues" evidence="7">
    <location>
        <begin position="922"/>
        <end position="933"/>
    </location>
</feature>
<reference evidence="9 10" key="1">
    <citation type="journal article" date="2009" name="Nature">
        <title>Evolution of pathogenicity and sexual reproduction in eight Candida genomes.</title>
        <authorList>
            <person name="Butler G."/>
            <person name="Rasmussen M.D."/>
            <person name="Lin M.F."/>
            <person name="Santos M.A."/>
            <person name="Sakthikumar S."/>
            <person name="Munro C.A."/>
            <person name="Rheinbay E."/>
            <person name="Grabherr M."/>
            <person name="Forche A."/>
            <person name="Reedy J.L."/>
            <person name="Agrafioti I."/>
            <person name="Arnaud M.B."/>
            <person name="Bates S."/>
            <person name="Brown A.J."/>
            <person name="Brunke S."/>
            <person name="Costanzo M.C."/>
            <person name="Fitzpatrick D.A."/>
            <person name="de Groot P.W."/>
            <person name="Harris D."/>
            <person name="Hoyer L.L."/>
            <person name="Hube B."/>
            <person name="Klis F.M."/>
            <person name="Kodira C."/>
            <person name="Lennard N."/>
            <person name="Logue M.E."/>
            <person name="Martin R."/>
            <person name="Neiman A.M."/>
            <person name="Nikolaou E."/>
            <person name="Quail M.A."/>
            <person name="Quinn J."/>
            <person name="Santos M.C."/>
            <person name="Schmitzberger F.F."/>
            <person name="Sherlock G."/>
            <person name="Shah P."/>
            <person name="Silverstein K.A."/>
            <person name="Skrzypek M.S."/>
            <person name="Soll D."/>
            <person name="Staggs R."/>
            <person name="Stansfield I."/>
            <person name="Stumpf M.P."/>
            <person name="Sudbery P.E."/>
            <person name="Srikantha T."/>
            <person name="Zeng Q."/>
            <person name="Berman J."/>
            <person name="Berriman M."/>
            <person name="Heitman J."/>
            <person name="Gow N.A."/>
            <person name="Lorenz M.C."/>
            <person name="Birren B.W."/>
            <person name="Kellis M."/>
            <person name="Cuomo C.A."/>
        </authorList>
    </citation>
    <scope>NUCLEOTIDE SEQUENCE [LARGE SCALE GENOMIC DNA]</scope>
    <source>
        <strain evidence="10">ATCC MYA-3404 / T1</strain>
    </source>
</reference>
<dbReference type="RefSeq" id="XP_002551008.1">
    <property type="nucleotide sequence ID" value="XM_002550962.1"/>
</dbReference>
<dbReference type="Pfam" id="PF00172">
    <property type="entry name" value="Zn_clus"/>
    <property type="match status" value="1"/>
</dbReference>
<feature type="compositionally biased region" description="Low complexity" evidence="7">
    <location>
        <begin position="813"/>
        <end position="854"/>
    </location>
</feature>
<gene>
    <name evidence="9" type="ORF">CTRG_05306</name>
</gene>
<proteinExistence type="predicted"/>
<evidence type="ECO:0000256" key="7">
    <source>
        <dbReference type="SAM" id="MobiDB-lite"/>
    </source>
</evidence>
<dbReference type="GO" id="GO:0000981">
    <property type="term" value="F:DNA-binding transcription factor activity, RNA polymerase II-specific"/>
    <property type="evidence" value="ECO:0007669"/>
    <property type="project" value="InterPro"/>
</dbReference>
<dbReference type="PANTHER" id="PTHR46910:SF37">
    <property type="entry name" value="ZN(II)2CYS6 TRANSCRIPTION FACTOR (EUROFUNG)"/>
    <property type="match status" value="1"/>
</dbReference>
<keyword evidence="10" id="KW-1185">Reference proteome</keyword>
<evidence type="ECO:0000313" key="9">
    <source>
        <dbReference type="EMBL" id="EER30854.1"/>
    </source>
</evidence>
<dbReference type="STRING" id="294747.C5MGV2"/>
<dbReference type="CDD" id="cd00067">
    <property type="entry name" value="GAL4"/>
    <property type="match status" value="1"/>
</dbReference>
<evidence type="ECO:0000313" key="10">
    <source>
        <dbReference type="Proteomes" id="UP000002037"/>
    </source>
</evidence>
<feature type="compositionally biased region" description="Low complexity" evidence="7">
    <location>
        <begin position="866"/>
        <end position="877"/>
    </location>
</feature>